<dbReference type="Pfam" id="PF00501">
    <property type="entry name" value="AMP-binding"/>
    <property type="match status" value="1"/>
</dbReference>
<dbReference type="Gene3D" id="3.40.50.12780">
    <property type="entry name" value="N-terminal domain of ligase-like"/>
    <property type="match status" value="1"/>
</dbReference>
<evidence type="ECO:0000256" key="18">
    <source>
        <dbReference type="SAM" id="Phobius"/>
    </source>
</evidence>
<dbReference type="OrthoDB" id="288590at2759"/>
<dbReference type="GO" id="GO:0004467">
    <property type="term" value="F:long-chain fatty acid-CoA ligase activity"/>
    <property type="evidence" value="ECO:0007669"/>
    <property type="project" value="TreeGrafter"/>
</dbReference>
<dbReference type="InterPro" id="IPR000873">
    <property type="entry name" value="AMP-dep_synth/lig_dom"/>
</dbReference>
<keyword evidence="10" id="KW-0445">Lipid transport</keyword>
<comment type="subcellular location">
    <subcellularLocation>
        <location evidence="1">Cell membrane</location>
        <topology evidence="1">Multi-pass membrane protein</topology>
    </subcellularLocation>
    <subcellularLocation>
        <location evidence="13">Peroxisome membrane</location>
    </subcellularLocation>
</comment>
<accession>A0A0L0DNL5</accession>
<dbReference type="GO" id="GO:0005324">
    <property type="term" value="F:long-chain fatty acid transmembrane transporter activity"/>
    <property type="evidence" value="ECO:0007669"/>
    <property type="project" value="TreeGrafter"/>
</dbReference>
<name>A0A0L0DNL5_THETB</name>
<keyword evidence="4" id="KW-1003">Cell membrane</keyword>
<dbReference type="InterPro" id="IPR020845">
    <property type="entry name" value="AMP-binding_CS"/>
</dbReference>
<dbReference type="PANTHER" id="PTHR43107:SF15">
    <property type="entry name" value="FATTY ACID TRANSPORT PROTEIN 3, ISOFORM A"/>
    <property type="match status" value="1"/>
</dbReference>
<evidence type="ECO:0000256" key="10">
    <source>
        <dbReference type="ARBA" id="ARBA00023055"/>
    </source>
</evidence>
<protein>
    <recommendedName>
        <fullName evidence="16">Very long-chain fatty acid transport protein</fullName>
    </recommendedName>
    <alternativeName>
        <fullName evidence="17">Very-long-chain acyl-CoA synthetase</fullName>
    </alternativeName>
</protein>
<dbReference type="eggNOG" id="KOG1179">
    <property type="taxonomic scope" value="Eukaryota"/>
</dbReference>
<keyword evidence="3" id="KW-0813">Transport</keyword>
<feature type="transmembrane region" description="Helical" evidence="18">
    <location>
        <begin position="39"/>
        <end position="59"/>
    </location>
</feature>
<feature type="transmembrane region" description="Helical" evidence="18">
    <location>
        <begin position="12"/>
        <end position="33"/>
    </location>
</feature>
<evidence type="ECO:0000256" key="2">
    <source>
        <dbReference type="ARBA" id="ARBA00006432"/>
    </source>
</evidence>
<gene>
    <name evidence="20" type="ORF">AMSG_01296</name>
</gene>
<evidence type="ECO:0000256" key="16">
    <source>
        <dbReference type="ARBA" id="ARBA00068795"/>
    </source>
</evidence>
<comment type="function">
    <text evidence="15">Acyl-CoA synthetase required for both the import of long chain fatty acids (LCFAs) (C14-C18) and the activation very long chain fatty acids (VLCFAs) (C20-C26) by esterification of the fatty acids into metabolically active CoA-thioesters for subsequent degradation or incorporation into phospholipids. The transport and fatty acyl-CoA synthetase activities are genetically separable and are thus independent activities. Esterifies VLCFAs in the peroxisome matrix. The VLCFAs are actively transported into peroxisomes by a PXA1-PXA2 heterodimeric transporter in the peroxisomal membrane.</text>
</comment>
<organism evidence="20 21">
    <name type="scientific">Thecamonas trahens ATCC 50062</name>
    <dbReference type="NCBI Taxonomy" id="461836"/>
    <lineage>
        <taxon>Eukaryota</taxon>
        <taxon>Apusozoa</taxon>
        <taxon>Apusomonadida</taxon>
        <taxon>Apusomonadidae</taxon>
        <taxon>Thecamonas</taxon>
    </lineage>
</organism>
<keyword evidence="5" id="KW-0436">Ligase</keyword>
<reference evidence="20 21" key="1">
    <citation type="submission" date="2010-05" db="EMBL/GenBank/DDBJ databases">
        <title>The Genome Sequence of Thecamonas trahens ATCC 50062.</title>
        <authorList>
            <consortium name="The Broad Institute Genome Sequencing Platform"/>
            <person name="Russ C."/>
            <person name="Cuomo C."/>
            <person name="Shea T."/>
            <person name="Young S.K."/>
            <person name="Zeng Q."/>
            <person name="Koehrsen M."/>
            <person name="Haas B."/>
            <person name="Borodovsky M."/>
            <person name="Guigo R."/>
            <person name="Alvarado L."/>
            <person name="Berlin A."/>
            <person name="Bochicchio J."/>
            <person name="Borenstein D."/>
            <person name="Chapman S."/>
            <person name="Chen Z."/>
            <person name="Freedman E."/>
            <person name="Gellesch M."/>
            <person name="Goldberg J."/>
            <person name="Griggs A."/>
            <person name="Gujja S."/>
            <person name="Heilman E."/>
            <person name="Heiman D."/>
            <person name="Hepburn T."/>
            <person name="Howarth C."/>
            <person name="Jen D."/>
            <person name="Larson L."/>
            <person name="Mehta T."/>
            <person name="Park D."/>
            <person name="Pearson M."/>
            <person name="Roberts A."/>
            <person name="Saif S."/>
            <person name="Shenoy N."/>
            <person name="Sisk P."/>
            <person name="Stolte C."/>
            <person name="Sykes S."/>
            <person name="Thomson T."/>
            <person name="Walk T."/>
            <person name="White J."/>
            <person name="Yandava C."/>
            <person name="Burger G."/>
            <person name="Gray M.W."/>
            <person name="Holland P.W.H."/>
            <person name="King N."/>
            <person name="Lang F.B.F."/>
            <person name="Roger A.J."/>
            <person name="Ruiz-Trillo I."/>
            <person name="Lander E."/>
            <person name="Nusbaum C."/>
        </authorList>
    </citation>
    <scope>NUCLEOTIDE SEQUENCE [LARGE SCALE GENOMIC DNA]</scope>
    <source>
        <strain evidence="20 21">ATCC 50062</strain>
    </source>
</reference>
<evidence type="ECO:0000256" key="14">
    <source>
        <dbReference type="ARBA" id="ARBA00051585"/>
    </source>
</evidence>
<dbReference type="Proteomes" id="UP000054408">
    <property type="component" value="Unassembled WGS sequence"/>
</dbReference>
<evidence type="ECO:0000256" key="3">
    <source>
        <dbReference type="ARBA" id="ARBA00022448"/>
    </source>
</evidence>
<evidence type="ECO:0000256" key="4">
    <source>
        <dbReference type="ARBA" id="ARBA00022475"/>
    </source>
</evidence>
<evidence type="ECO:0000256" key="1">
    <source>
        <dbReference type="ARBA" id="ARBA00004651"/>
    </source>
</evidence>
<dbReference type="InterPro" id="IPR045851">
    <property type="entry name" value="AMP-bd_C_sf"/>
</dbReference>
<dbReference type="InterPro" id="IPR042099">
    <property type="entry name" value="ANL_N_sf"/>
</dbReference>
<dbReference type="GO" id="GO:0005778">
    <property type="term" value="C:peroxisomal membrane"/>
    <property type="evidence" value="ECO:0007669"/>
    <property type="project" value="UniProtKB-SubCell"/>
</dbReference>
<dbReference type="GO" id="GO:0005886">
    <property type="term" value="C:plasma membrane"/>
    <property type="evidence" value="ECO:0007669"/>
    <property type="project" value="UniProtKB-SubCell"/>
</dbReference>
<dbReference type="FunFam" id="3.40.50.12780:FF:000019">
    <property type="entry name" value="Long-chain fatty acid transporter"/>
    <property type="match status" value="1"/>
</dbReference>
<dbReference type="GO" id="GO:0005524">
    <property type="term" value="F:ATP binding"/>
    <property type="evidence" value="ECO:0007669"/>
    <property type="project" value="UniProtKB-KW"/>
</dbReference>
<dbReference type="GO" id="GO:0044539">
    <property type="term" value="P:long-chain fatty acid import into cell"/>
    <property type="evidence" value="ECO:0007669"/>
    <property type="project" value="TreeGrafter"/>
</dbReference>
<keyword evidence="9 18" id="KW-1133">Transmembrane helix</keyword>
<dbReference type="NCBIfam" id="NF006134">
    <property type="entry name" value="PRK08279.1"/>
    <property type="match status" value="1"/>
</dbReference>
<keyword evidence="6 18" id="KW-0812">Transmembrane</keyword>
<evidence type="ECO:0000256" key="17">
    <source>
        <dbReference type="ARBA" id="ARBA00078285"/>
    </source>
</evidence>
<dbReference type="RefSeq" id="XP_013761903.1">
    <property type="nucleotide sequence ID" value="XM_013906449.1"/>
</dbReference>
<evidence type="ECO:0000256" key="9">
    <source>
        <dbReference type="ARBA" id="ARBA00022989"/>
    </source>
</evidence>
<keyword evidence="21" id="KW-1185">Reference proteome</keyword>
<dbReference type="Gene3D" id="3.30.300.30">
    <property type="match status" value="1"/>
</dbReference>
<dbReference type="AlphaFoldDB" id="A0A0L0DNL5"/>
<evidence type="ECO:0000256" key="11">
    <source>
        <dbReference type="ARBA" id="ARBA00023136"/>
    </source>
</evidence>
<feature type="transmembrane region" description="Helical" evidence="18">
    <location>
        <begin position="313"/>
        <end position="335"/>
    </location>
</feature>
<evidence type="ECO:0000259" key="19">
    <source>
        <dbReference type="Pfam" id="PF00501"/>
    </source>
</evidence>
<evidence type="ECO:0000256" key="8">
    <source>
        <dbReference type="ARBA" id="ARBA00022840"/>
    </source>
</evidence>
<dbReference type="STRING" id="461836.A0A0L0DNL5"/>
<dbReference type="SUPFAM" id="SSF56801">
    <property type="entry name" value="Acetyl-CoA synthetase-like"/>
    <property type="match status" value="1"/>
</dbReference>
<evidence type="ECO:0000256" key="15">
    <source>
        <dbReference type="ARBA" id="ARBA00060276"/>
    </source>
</evidence>
<proteinExistence type="inferred from homology"/>
<evidence type="ECO:0000256" key="12">
    <source>
        <dbReference type="ARBA" id="ARBA00023140"/>
    </source>
</evidence>
<evidence type="ECO:0000313" key="21">
    <source>
        <dbReference type="Proteomes" id="UP000054408"/>
    </source>
</evidence>
<keyword evidence="11 18" id="KW-0472">Membrane</keyword>
<evidence type="ECO:0000256" key="7">
    <source>
        <dbReference type="ARBA" id="ARBA00022741"/>
    </source>
</evidence>
<comment type="catalytic activity">
    <reaction evidence="14">
        <text>a very long-chain fatty acid + ATP + CoA = a very long-chain fatty acyl-CoA + AMP + diphosphate</text>
        <dbReference type="Rhea" id="RHEA:54536"/>
        <dbReference type="ChEBI" id="CHEBI:30616"/>
        <dbReference type="ChEBI" id="CHEBI:33019"/>
        <dbReference type="ChEBI" id="CHEBI:57287"/>
        <dbReference type="ChEBI" id="CHEBI:58950"/>
        <dbReference type="ChEBI" id="CHEBI:138261"/>
        <dbReference type="ChEBI" id="CHEBI:456215"/>
    </reaction>
</comment>
<evidence type="ECO:0000256" key="6">
    <source>
        <dbReference type="ARBA" id="ARBA00022692"/>
    </source>
</evidence>
<evidence type="ECO:0000256" key="5">
    <source>
        <dbReference type="ARBA" id="ARBA00022598"/>
    </source>
</evidence>
<keyword evidence="12" id="KW-0576">Peroxisome</keyword>
<evidence type="ECO:0000256" key="13">
    <source>
        <dbReference type="ARBA" id="ARBA00046271"/>
    </source>
</evidence>
<keyword evidence="7" id="KW-0547">Nucleotide-binding</keyword>
<dbReference type="PROSITE" id="PS00455">
    <property type="entry name" value="AMP_BINDING"/>
    <property type="match status" value="1"/>
</dbReference>
<keyword evidence="8" id="KW-0067">ATP-binding</keyword>
<feature type="domain" description="AMP-dependent synthetase/ligase" evidence="19">
    <location>
        <begin position="105"/>
        <end position="435"/>
    </location>
</feature>
<dbReference type="EMBL" id="GL349437">
    <property type="protein sequence ID" value="KNC53586.1"/>
    <property type="molecule type" value="Genomic_DNA"/>
</dbReference>
<dbReference type="PANTHER" id="PTHR43107">
    <property type="entry name" value="LONG-CHAIN FATTY ACID TRANSPORT PROTEIN"/>
    <property type="match status" value="1"/>
</dbReference>
<comment type="similarity">
    <text evidence="2">Belongs to the ATP-dependent AMP-binding enzyme family.</text>
</comment>
<sequence>MVGRVKEGMRSLVRHSPGVSGLVVGLVLGPVLWWLVCALWLVLLVLAGVAAAGLAFLVSKKGLRMRDVRMLVGGVRIQLYLKNADRKNTTVDQLWESTVAWRGRGAPAFAHVDSGEYFTFGQMDDAANQVAHWALDAGLEPGTIVAVFGYNRPRYIAVWLGLAKVGVRAALVNTNQTGDVLMHSIAVSGAQAVLFDAALANVVAAVRDELRGLHSDVLLACLDDDAADELARVDGASAIGWSSLSIKPVPAESRGYARGVKTRDPLLYIYTSGTTGLPKAAIVTHFRYLTAASAFSIFAKVTPDDRVYTVLPLYHSAAGMIGVGMVLYGGAMMVLRSKFSASRYTADVVKYDVTIVQYIGELCRYLLAAPAHPRDADNSVRLAIGNGLRPDVWSKFKTRFGVDRILEFYAATEGAAAILNLEDKDNSIGYISQPLQAILPQQIVKFDRMTEEVVRGPDGRCIAVETDEAGEFIAKIIKFKSGATNYSGYTSSTASSKKVLKDVFKQGDAWFRSGDLLKRDDEGFVYFVDRIGDTFRWKGENVATSEVAEVCARFTDPAPLECNVYGVTVGEYSGRAGLVAIVGASPDAFDFTGFAAHIRTHLASYAVPLFLRFLPAMDLTGTYKHKKVQLRDEGIDPEYVPDIYFLSGNTFVPLTPKLHADIISGGVRL</sequence>
<evidence type="ECO:0000313" key="20">
    <source>
        <dbReference type="EMBL" id="KNC53586.1"/>
    </source>
</evidence>
<dbReference type="GeneID" id="25561051"/>
<dbReference type="OMA" id="VWRQFLD"/>